<keyword evidence="2" id="KW-1185">Reference proteome</keyword>
<evidence type="ECO:0000313" key="2">
    <source>
        <dbReference type="Proteomes" id="UP000790709"/>
    </source>
</evidence>
<sequence>MSSDHGPTNTDHDHNTRPGSRPSTFENSSVSQWTLNELASTARDIMSEYVSAVRCIPPQVIVSCRGERHAYSRNFLKTTGYNGAANKFLSRFARAEDYSETSFLGIRYMASPNVHVFATFYPRCHHAPDAEILHPINRDPNTESPVSVGRDGWAGLIDNVAYLEVVLARRE</sequence>
<evidence type="ECO:0000313" key="1">
    <source>
        <dbReference type="EMBL" id="KAH7928920.1"/>
    </source>
</evidence>
<gene>
    <name evidence="1" type="ORF">BV22DRAFT_1030130</name>
</gene>
<reference evidence="1" key="1">
    <citation type="journal article" date="2021" name="New Phytol.">
        <title>Evolutionary innovations through gain and loss of genes in the ectomycorrhizal Boletales.</title>
        <authorList>
            <person name="Wu G."/>
            <person name="Miyauchi S."/>
            <person name="Morin E."/>
            <person name="Kuo A."/>
            <person name="Drula E."/>
            <person name="Varga T."/>
            <person name="Kohler A."/>
            <person name="Feng B."/>
            <person name="Cao Y."/>
            <person name="Lipzen A."/>
            <person name="Daum C."/>
            <person name="Hundley H."/>
            <person name="Pangilinan J."/>
            <person name="Johnson J."/>
            <person name="Barry K."/>
            <person name="LaButti K."/>
            <person name="Ng V."/>
            <person name="Ahrendt S."/>
            <person name="Min B."/>
            <person name="Choi I.G."/>
            <person name="Park H."/>
            <person name="Plett J.M."/>
            <person name="Magnuson J."/>
            <person name="Spatafora J.W."/>
            <person name="Nagy L.G."/>
            <person name="Henrissat B."/>
            <person name="Grigoriev I.V."/>
            <person name="Yang Z.L."/>
            <person name="Xu J."/>
            <person name="Martin F.M."/>
        </authorList>
    </citation>
    <scope>NUCLEOTIDE SEQUENCE</scope>
    <source>
        <strain evidence="1">KUC20120723A-06</strain>
    </source>
</reference>
<dbReference type="Proteomes" id="UP000790709">
    <property type="component" value="Unassembled WGS sequence"/>
</dbReference>
<proteinExistence type="predicted"/>
<dbReference type="EMBL" id="MU266347">
    <property type="protein sequence ID" value="KAH7928920.1"/>
    <property type="molecule type" value="Genomic_DNA"/>
</dbReference>
<accession>A0ACB8BSK8</accession>
<organism evidence="1 2">
    <name type="scientific">Leucogyrophana mollusca</name>
    <dbReference type="NCBI Taxonomy" id="85980"/>
    <lineage>
        <taxon>Eukaryota</taxon>
        <taxon>Fungi</taxon>
        <taxon>Dikarya</taxon>
        <taxon>Basidiomycota</taxon>
        <taxon>Agaricomycotina</taxon>
        <taxon>Agaricomycetes</taxon>
        <taxon>Agaricomycetidae</taxon>
        <taxon>Boletales</taxon>
        <taxon>Boletales incertae sedis</taxon>
        <taxon>Leucogyrophana</taxon>
    </lineage>
</organism>
<comment type="caution">
    <text evidence="1">The sequence shown here is derived from an EMBL/GenBank/DDBJ whole genome shotgun (WGS) entry which is preliminary data.</text>
</comment>
<name>A0ACB8BSK8_9AGAM</name>
<protein>
    <submittedName>
        <fullName evidence="1">Uncharacterized protein</fullName>
    </submittedName>
</protein>